<dbReference type="Gene3D" id="1.10.10.2830">
    <property type="match status" value="1"/>
</dbReference>
<name>A0ABQ1FF82_9BACL</name>
<dbReference type="SMART" id="SM00470">
    <property type="entry name" value="ParB"/>
    <property type="match status" value="1"/>
</dbReference>
<evidence type="ECO:0000259" key="4">
    <source>
        <dbReference type="SMART" id="SM00470"/>
    </source>
</evidence>
<reference evidence="6" key="1">
    <citation type="journal article" date="2019" name="Int. J. Syst. Evol. Microbiol.">
        <title>The Global Catalogue of Microorganisms (GCM) 10K type strain sequencing project: providing services to taxonomists for standard genome sequencing and annotation.</title>
        <authorList>
            <consortium name="The Broad Institute Genomics Platform"/>
            <consortium name="The Broad Institute Genome Sequencing Center for Infectious Disease"/>
            <person name="Wu L."/>
            <person name="Ma J."/>
        </authorList>
    </citation>
    <scope>NUCLEOTIDE SEQUENCE [LARGE SCALE GENOMIC DNA]</scope>
    <source>
        <strain evidence="6">CGMCC 1.15043</strain>
    </source>
</reference>
<sequence length="349" mass="38953">MNIHEIPIALIDEDTDQPRYQFDEEALQELMKSIEEIGLLSPIKVRTTADNRYKIIYGNRRYKASKMLGKATMSCIVSTVTDELEIYLEQIAENLTREGFSPIEEAEAFHKLMNDAKFSSSIKYLSGKLGKPEAYIKNKCDLLKFGNSVKKLIVSGTEIRKDKLTEDQLLPLKDLPMEHRDPLALIMARDEMPVSDVKKIAKMFKDKDISESTKGKLLYKSGRDLVETWSNFQNNRAERAKPAPAAPVKAPTKAPKVDAAASILVAAASETKTPAIHTTVEYGGLSIIHSKVQQLLSVLPAPVELIQGEDLNLHGADQDQLVTDLATLVEQLEKQLEAWKKVKELAASH</sequence>
<evidence type="ECO:0000313" key="5">
    <source>
        <dbReference type="EMBL" id="GGA08956.1"/>
    </source>
</evidence>
<accession>A0ABQ1FF82</accession>
<comment type="caution">
    <text evidence="5">The sequence shown here is derived from an EMBL/GenBank/DDBJ whole genome shotgun (WGS) entry which is preliminary data.</text>
</comment>
<dbReference type="Proteomes" id="UP000615455">
    <property type="component" value="Unassembled WGS sequence"/>
</dbReference>
<dbReference type="Gene3D" id="3.90.1530.30">
    <property type="match status" value="1"/>
</dbReference>
<dbReference type="SUPFAM" id="SSF109709">
    <property type="entry name" value="KorB DNA-binding domain-like"/>
    <property type="match status" value="1"/>
</dbReference>
<evidence type="ECO:0000256" key="2">
    <source>
        <dbReference type="ARBA" id="ARBA00022829"/>
    </source>
</evidence>
<feature type="domain" description="ParB-like N-terminal" evidence="4">
    <location>
        <begin position="4"/>
        <end position="95"/>
    </location>
</feature>
<evidence type="ECO:0000256" key="3">
    <source>
        <dbReference type="SAM" id="Coils"/>
    </source>
</evidence>
<dbReference type="Pfam" id="PF17762">
    <property type="entry name" value="HTH_ParB"/>
    <property type="match status" value="1"/>
</dbReference>
<proteinExistence type="inferred from homology"/>
<keyword evidence="3" id="KW-0175">Coiled coil</keyword>
<gene>
    <name evidence="5" type="ORF">GCM10008018_63240</name>
</gene>
<dbReference type="NCBIfam" id="TIGR00180">
    <property type="entry name" value="parB_part"/>
    <property type="match status" value="1"/>
</dbReference>
<dbReference type="Pfam" id="PF02195">
    <property type="entry name" value="ParB_N"/>
    <property type="match status" value="1"/>
</dbReference>
<feature type="coiled-coil region" evidence="3">
    <location>
        <begin position="322"/>
        <end position="349"/>
    </location>
</feature>
<protein>
    <recommendedName>
        <fullName evidence="4">ParB-like N-terminal domain-containing protein</fullName>
    </recommendedName>
</protein>
<dbReference type="RefSeq" id="WP_189019409.1">
    <property type="nucleotide sequence ID" value="NZ_BMHE01000056.1"/>
</dbReference>
<organism evidence="5 6">
    <name type="scientific">Paenibacillus marchantiophytorum</name>
    <dbReference type="NCBI Taxonomy" id="1619310"/>
    <lineage>
        <taxon>Bacteria</taxon>
        <taxon>Bacillati</taxon>
        <taxon>Bacillota</taxon>
        <taxon>Bacilli</taxon>
        <taxon>Bacillales</taxon>
        <taxon>Paenibacillaceae</taxon>
        <taxon>Paenibacillus</taxon>
    </lineage>
</organism>
<dbReference type="EMBL" id="BMHE01000056">
    <property type="protein sequence ID" value="GGA08956.1"/>
    <property type="molecule type" value="Genomic_DNA"/>
</dbReference>
<keyword evidence="2" id="KW-0159">Chromosome partition</keyword>
<evidence type="ECO:0000256" key="1">
    <source>
        <dbReference type="ARBA" id="ARBA00006295"/>
    </source>
</evidence>
<dbReference type="InterPro" id="IPR041468">
    <property type="entry name" value="HTH_ParB/Spo0J"/>
</dbReference>
<dbReference type="InterPro" id="IPR003115">
    <property type="entry name" value="ParB_N"/>
</dbReference>
<dbReference type="InterPro" id="IPR036086">
    <property type="entry name" value="ParB/Sulfiredoxin_sf"/>
</dbReference>
<dbReference type="PANTHER" id="PTHR33375:SF1">
    <property type="entry name" value="CHROMOSOME-PARTITIONING PROTEIN PARB-RELATED"/>
    <property type="match status" value="1"/>
</dbReference>
<dbReference type="InterPro" id="IPR050336">
    <property type="entry name" value="Chromosome_partition/occlusion"/>
</dbReference>
<dbReference type="InterPro" id="IPR004437">
    <property type="entry name" value="ParB/RepB/Spo0J"/>
</dbReference>
<evidence type="ECO:0000313" key="6">
    <source>
        <dbReference type="Proteomes" id="UP000615455"/>
    </source>
</evidence>
<dbReference type="SUPFAM" id="SSF110849">
    <property type="entry name" value="ParB/Sulfiredoxin"/>
    <property type="match status" value="1"/>
</dbReference>
<dbReference type="PANTHER" id="PTHR33375">
    <property type="entry name" value="CHROMOSOME-PARTITIONING PROTEIN PARB-RELATED"/>
    <property type="match status" value="1"/>
</dbReference>
<keyword evidence="6" id="KW-1185">Reference proteome</keyword>
<comment type="similarity">
    <text evidence="1">Belongs to the ParB family.</text>
</comment>